<proteinExistence type="predicted"/>
<dbReference type="EMBL" id="CP054698">
    <property type="protein sequence ID" value="QMS86613.1"/>
    <property type="molecule type" value="Genomic_DNA"/>
</dbReference>
<evidence type="ECO:0000313" key="3">
    <source>
        <dbReference type="Proteomes" id="UP000514713"/>
    </source>
</evidence>
<organism evidence="2 3">
    <name type="scientific">Nostoc edaphicum CCNP1411</name>
    <dbReference type="NCBI Taxonomy" id="1472755"/>
    <lineage>
        <taxon>Bacteria</taxon>
        <taxon>Bacillati</taxon>
        <taxon>Cyanobacteriota</taxon>
        <taxon>Cyanophyceae</taxon>
        <taxon>Nostocales</taxon>
        <taxon>Nostocaceae</taxon>
        <taxon>Nostoc</taxon>
    </lineage>
</organism>
<name>A0A7D7L8F0_9NOSO</name>
<dbReference type="Pfam" id="PF05860">
    <property type="entry name" value="TPS"/>
    <property type="match status" value="1"/>
</dbReference>
<dbReference type="SUPFAM" id="SSF51126">
    <property type="entry name" value="Pectin lyase-like"/>
    <property type="match status" value="2"/>
</dbReference>
<evidence type="ECO:0000313" key="2">
    <source>
        <dbReference type="EMBL" id="QMS86613.1"/>
    </source>
</evidence>
<dbReference type="NCBIfam" id="TIGR01901">
    <property type="entry name" value="adhes_NPXG"/>
    <property type="match status" value="1"/>
</dbReference>
<dbReference type="InterPro" id="IPR008638">
    <property type="entry name" value="FhaB/CdiA-like_TPS"/>
</dbReference>
<dbReference type="InterPro" id="IPR012334">
    <property type="entry name" value="Pectin_lyas_fold"/>
</dbReference>
<reference evidence="3" key="1">
    <citation type="submission" date="2020-06" db="EMBL/GenBank/DDBJ databases">
        <title>Nostoc edaphicum CCNP1411 genome.</title>
        <authorList>
            <person name="Fidor A."/>
            <person name="Grabski M."/>
            <person name="Gawor J."/>
            <person name="Gromadka R."/>
            <person name="Wegrzyn G."/>
            <person name="Mazur-Marzec H."/>
        </authorList>
    </citation>
    <scope>NUCLEOTIDE SEQUENCE [LARGE SCALE GENOMIC DNA]</scope>
    <source>
        <strain evidence="3">CCNP1411</strain>
    </source>
</reference>
<evidence type="ECO:0000259" key="1">
    <source>
        <dbReference type="SMART" id="SM00912"/>
    </source>
</evidence>
<keyword evidence="3" id="KW-1185">Reference proteome</keyword>
<dbReference type="RefSeq" id="WP_181930045.1">
    <property type="nucleotide sequence ID" value="NZ_CP054698.1"/>
</dbReference>
<feature type="domain" description="Filamentous haemagglutinin FhaB/tRNA nuclease CdiA-like TPS" evidence="1">
    <location>
        <begin position="31"/>
        <end position="143"/>
    </location>
</feature>
<dbReference type="Gene3D" id="2.160.20.10">
    <property type="entry name" value="Single-stranded right-handed beta-helix, Pectin lyase-like"/>
    <property type="match status" value="2"/>
</dbReference>
<gene>
    <name evidence="2" type="ORF">HUN01_03155</name>
</gene>
<dbReference type="KEGG" id="ned:HUN01_03155"/>
<dbReference type="AlphaFoldDB" id="A0A7D7L8F0"/>
<dbReference type="Proteomes" id="UP000514713">
    <property type="component" value="Chromosome"/>
</dbReference>
<protein>
    <submittedName>
        <fullName evidence="2">S-layer family protein</fullName>
    </submittedName>
</protein>
<dbReference type="SMART" id="SM00912">
    <property type="entry name" value="Haemagg_act"/>
    <property type="match status" value="1"/>
</dbReference>
<accession>A0A7D7L8F0</accession>
<sequence length="881" mass="91720">MQQIYWLQGLGITISSVTVFWSNYSLAQITPDTTLSNNSNVTRDGNTSIIEGGTQTGSNLFHSFQEFSVPTGDTAFFNNATNIQNIISRVTGGSVSNIDGLIRANGTANLFLINSNGIIFGQNARLNIGGSFVGSTANSLKFADGFEFSATAPQKTPLLTINAPIGLQFGENPGDIRVQGIGGVRSRDEGLGLRVPLGKTLALVSGNVTIDSAFLYAPGGRIELGSVTGVNQVNLNQTNQGWTLNYQNANNLGNIQIIRSFVDIAIERGSNIQSQQERGAISIQASELDVKGTSVVRASTFTSAPSGNISINVQRLIIQEGASVITQVSGTGSGGDLTINASESVQLIGTDPDFPFPTVLSTETDGGAKAGSLTINTPVLLLQDYALVSAATFGAEDAGDLTINTGELVIKNGAAVDTGTFGAGKGGNLTITANKIQVIDRDVNGRRSGISASAEAGSTGNAGNLNITTNELLIQNGAQVATATFGAGKGGNLNVKADTVQAFGNPTVGVRGSSFLSTQATESSTGDAGDMTISTGELLVRDGAQVNTATLGAGKGGNLTIKADTVQLSGQSPIGRASSISTSAEFSSSGTAGNLTMNTRELLIEDRAGVFVRSQGTGNAGNLTIDASSVRLNNGTLTGDTRSVNTDPNQPQATINLRVKDLILLRRNSNITANATGENVIGGDVNIDTKFLAAAENSDITATSDDFRGGRVRIKAIGIFGTQLRNERTSESDITARGKTPELSGTIELNTPDVDPSRGLVELPVNLVDASQQIAQGCTPRRGQSNSFVITGRGGMPLSPSQPLRPRGVITQWVTLDEGIENETDAQAKPTLTENQQPIIEAQGWVVDKRGDVQFVAQVPNEMRIQESGVRSQNRFCSAGS</sequence>
<dbReference type="InterPro" id="IPR011050">
    <property type="entry name" value="Pectin_lyase_fold/virulence"/>
</dbReference>